<feature type="transmembrane region" description="Helical" evidence="6">
    <location>
        <begin position="52"/>
        <end position="74"/>
    </location>
</feature>
<dbReference type="GeneID" id="107274296"/>
<comment type="subcellular location">
    <subcellularLocation>
        <location evidence="6">Endoplasmic reticulum membrane</location>
        <topology evidence="6">Multi-pass membrane protein</topology>
    </subcellularLocation>
    <subcellularLocation>
        <location evidence="6">Endoplasmic reticulum-Golgi intermediate compartment membrane</location>
        <topology evidence="6">Multi-pass membrane protein</topology>
    </subcellularLocation>
    <subcellularLocation>
        <location evidence="6">Cytoplasmic vesicle</location>
        <location evidence="6">COPII-coated vesicle membrane</location>
        <topology evidence="6">Multi-pass membrane protein</topology>
    </subcellularLocation>
</comment>
<dbReference type="RefSeq" id="XP_015608786.1">
    <property type="nucleotide sequence ID" value="XM_015753300.2"/>
</dbReference>
<comment type="similarity">
    <text evidence="6">Belongs to the VMA21 family.</text>
</comment>
<evidence type="ECO:0000256" key="6">
    <source>
        <dbReference type="HAMAP-Rule" id="MF_03058"/>
    </source>
</evidence>
<dbReference type="GO" id="GO:0012507">
    <property type="term" value="C:ER to Golgi transport vesicle membrane"/>
    <property type="evidence" value="ECO:0007669"/>
    <property type="project" value="UniProtKB-SubCell"/>
</dbReference>
<dbReference type="Pfam" id="PF09446">
    <property type="entry name" value="VMA21"/>
    <property type="match status" value="1"/>
</dbReference>
<evidence type="ECO:0000256" key="2">
    <source>
        <dbReference type="ARBA" id="ARBA00022824"/>
    </source>
</evidence>
<proteinExistence type="inferred from homology"/>
<keyword evidence="3 6" id="KW-1133">Transmembrane helix</keyword>
<feature type="transmembrane region" description="Helical" evidence="6">
    <location>
        <begin position="12"/>
        <end position="32"/>
    </location>
</feature>
<evidence type="ECO:0000256" key="1">
    <source>
        <dbReference type="ARBA" id="ARBA00022692"/>
    </source>
</evidence>
<dbReference type="HAMAP" id="MF_03058">
    <property type="entry name" value="VMA21"/>
    <property type="match status" value="1"/>
</dbReference>
<evidence type="ECO:0000313" key="9">
    <source>
        <dbReference type="RefSeq" id="XP_015608786.1"/>
    </source>
</evidence>
<protein>
    <recommendedName>
        <fullName evidence="6">Vacuolar ATPase assembly integral membrane protein VMA21 homolog</fullName>
    </recommendedName>
</protein>
<reference evidence="8 9" key="1">
    <citation type="submission" date="2025-04" db="UniProtKB">
        <authorList>
            <consortium name="RefSeq"/>
        </authorList>
    </citation>
    <scope>IDENTIFICATION</scope>
</reference>
<evidence type="ECO:0000313" key="8">
    <source>
        <dbReference type="RefSeq" id="XP_015608785.1"/>
    </source>
</evidence>
<evidence type="ECO:0000256" key="5">
    <source>
        <dbReference type="ARBA" id="ARBA00023329"/>
    </source>
</evidence>
<keyword evidence="5 6" id="KW-0968">Cytoplasmic vesicle</keyword>
<dbReference type="InterPro" id="IPR019013">
    <property type="entry name" value="Vma21"/>
</dbReference>
<name>A0AAJ7CED0_CEPCN</name>
<organism evidence="7 8">
    <name type="scientific">Cephus cinctus</name>
    <name type="common">Wheat stem sawfly</name>
    <dbReference type="NCBI Taxonomy" id="211228"/>
    <lineage>
        <taxon>Eukaryota</taxon>
        <taxon>Metazoa</taxon>
        <taxon>Ecdysozoa</taxon>
        <taxon>Arthropoda</taxon>
        <taxon>Hexapoda</taxon>
        <taxon>Insecta</taxon>
        <taxon>Pterygota</taxon>
        <taxon>Neoptera</taxon>
        <taxon>Endopterygota</taxon>
        <taxon>Hymenoptera</taxon>
        <taxon>Cephoidea</taxon>
        <taxon>Cephidae</taxon>
        <taxon>Cephus</taxon>
    </lineage>
</organism>
<keyword evidence="2 6" id="KW-0256">Endoplasmic reticulum</keyword>
<evidence type="ECO:0000313" key="7">
    <source>
        <dbReference type="Proteomes" id="UP000694920"/>
    </source>
</evidence>
<keyword evidence="1 6" id="KW-0812">Transmembrane</keyword>
<dbReference type="AlphaFoldDB" id="A0AAJ7CED0"/>
<evidence type="ECO:0000256" key="4">
    <source>
        <dbReference type="ARBA" id="ARBA00023136"/>
    </source>
</evidence>
<dbReference type="GO" id="GO:0005789">
    <property type="term" value="C:endoplasmic reticulum membrane"/>
    <property type="evidence" value="ECO:0007669"/>
    <property type="project" value="UniProtKB-SubCell"/>
</dbReference>
<dbReference type="KEGG" id="ccin:107274296"/>
<keyword evidence="4 6" id="KW-0472">Membrane</keyword>
<sequence>MAELKELPELQVFKTVLCHSIVIIAFPAISFFLSKVFVFDGLLGINSVPSNIYAAAVAVVVLHIALGAFIYRAYFTSPSKPQAKTD</sequence>
<evidence type="ECO:0000256" key="3">
    <source>
        <dbReference type="ARBA" id="ARBA00022989"/>
    </source>
</evidence>
<dbReference type="RefSeq" id="XP_015608785.1">
    <property type="nucleotide sequence ID" value="XM_015753299.2"/>
</dbReference>
<keyword evidence="7" id="KW-1185">Reference proteome</keyword>
<dbReference type="GO" id="GO:0033116">
    <property type="term" value="C:endoplasmic reticulum-Golgi intermediate compartment membrane"/>
    <property type="evidence" value="ECO:0007669"/>
    <property type="project" value="UniProtKB-SubCell"/>
</dbReference>
<gene>
    <name evidence="8 9" type="primary">LOC107274296</name>
</gene>
<dbReference type="Proteomes" id="UP000694920">
    <property type="component" value="Unplaced"/>
</dbReference>
<accession>A0AAJ7CED0</accession>
<comment type="function">
    <text evidence="6">Required for the assembly of the V0 complex of the vacuolar ATPase (V-ATPase) in the endoplasmic reticulum.</text>
</comment>
<dbReference type="GO" id="GO:0070072">
    <property type="term" value="P:vacuolar proton-transporting V-type ATPase complex assembly"/>
    <property type="evidence" value="ECO:0007669"/>
    <property type="project" value="UniProtKB-UniRule"/>
</dbReference>